<dbReference type="AlphaFoldDB" id="A0A1Y1X386"/>
<evidence type="ECO:0008006" key="4">
    <source>
        <dbReference type="Google" id="ProtNLM"/>
    </source>
</evidence>
<feature type="chain" id="PRO_5012937472" description="Transglutaminase-like domain-containing protein" evidence="1">
    <location>
        <begin position="20"/>
        <end position="360"/>
    </location>
</feature>
<keyword evidence="1" id="KW-0732">Signal</keyword>
<name>A0A1Y1X386_9FUNG</name>
<evidence type="ECO:0000313" key="2">
    <source>
        <dbReference type="EMBL" id="ORX80233.1"/>
    </source>
</evidence>
<organism evidence="2 3">
    <name type="scientific">Anaeromyces robustus</name>
    <dbReference type="NCBI Taxonomy" id="1754192"/>
    <lineage>
        <taxon>Eukaryota</taxon>
        <taxon>Fungi</taxon>
        <taxon>Fungi incertae sedis</taxon>
        <taxon>Chytridiomycota</taxon>
        <taxon>Chytridiomycota incertae sedis</taxon>
        <taxon>Neocallimastigomycetes</taxon>
        <taxon>Neocallimastigales</taxon>
        <taxon>Neocallimastigaceae</taxon>
        <taxon>Anaeromyces</taxon>
    </lineage>
</organism>
<reference evidence="2 3" key="2">
    <citation type="submission" date="2016-08" db="EMBL/GenBank/DDBJ databases">
        <title>Pervasive Adenine N6-methylation of Active Genes in Fungi.</title>
        <authorList>
            <consortium name="DOE Joint Genome Institute"/>
            <person name="Mondo S.J."/>
            <person name="Dannebaum R.O."/>
            <person name="Kuo R.C."/>
            <person name="Labutti K."/>
            <person name="Haridas S."/>
            <person name="Kuo A."/>
            <person name="Salamov A."/>
            <person name="Ahrendt S.R."/>
            <person name="Lipzen A."/>
            <person name="Sullivan W."/>
            <person name="Andreopoulos W.B."/>
            <person name="Clum A."/>
            <person name="Lindquist E."/>
            <person name="Daum C."/>
            <person name="Ramamoorthy G.K."/>
            <person name="Gryganskyi A."/>
            <person name="Culley D."/>
            <person name="Magnuson J.K."/>
            <person name="James T.Y."/>
            <person name="O'Malley M.A."/>
            <person name="Stajich J.E."/>
            <person name="Spatafora J.W."/>
            <person name="Visel A."/>
            <person name="Grigoriev I.V."/>
        </authorList>
    </citation>
    <scope>NUCLEOTIDE SEQUENCE [LARGE SCALE GENOMIC DNA]</scope>
    <source>
        <strain evidence="2 3">S4</strain>
    </source>
</reference>
<comment type="caution">
    <text evidence="2">The sequence shown here is derived from an EMBL/GenBank/DDBJ whole genome shotgun (WGS) entry which is preliminary data.</text>
</comment>
<gene>
    <name evidence="2" type="ORF">BCR32DRAFT_268966</name>
</gene>
<dbReference type="InterPro" id="IPR032675">
    <property type="entry name" value="LRR_dom_sf"/>
</dbReference>
<feature type="signal peptide" evidence="1">
    <location>
        <begin position="1"/>
        <end position="19"/>
    </location>
</feature>
<dbReference type="EMBL" id="MCFG01000151">
    <property type="protein sequence ID" value="ORX80233.1"/>
    <property type="molecule type" value="Genomic_DNA"/>
</dbReference>
<reference evidence="2 3" key="1">
    <citation type="submission" date="2016-08" db="EMBL/GenBank/DDBJ databases">
        <title>A Parts List for Fungal Cellulosomes Revealed by Comparative Genomics.</title>
        <authorList>
            <consortium name="DOE Joint Genome Institute"/>
            <person name="Haitjema C.H."/>
            <person name="Gilmore S.P."/>
            <person name="Henske J.K."/>
            <person name="Solomon K.V."/>
            <person name="De Groot R."/>
            <person name="Kuo A."/>
            <person name="Mondo S.J."/>
            <person name="Salamov A.A."/>
            <person name="Labutti K."/>
            <person name="Zhao Z."/>
            <person name="Chiniquy J."/>
            <person name="Barry K."/>
            <person name="Brewer H.M."/>
            <person name="Purvine S.O."/>
            <person name="Wright A.T."/>
            <person name="Boxma B."/>
            <person name="Van Alen T."/>
            <person name="Hackstein J.H."/>
            <person name="Baker S.E."/>
            <person name="Grigoriev I.V."/>
            <person name="O'Malley M.A."/>
        </authorList>
    </citation>
    <scope>NUCLEOTIDE SEQUENCE [LARGE SCALE GENOMIC DNA]</scope>
    <source>
        <strain evidence="2 3">S4</strain>
    </source>
</reference>
<accession>A0A1Y1X386</accession>
<keyword evidence="3" id="KW-1185">Reference proteome</keyword>
<protein>
    <recommendedName>
        <fullName evidence="4">Transglutaminase-like domain-containing protein</fullName>
    </recommendedName>
</protein>
<evidence type="ECO:0000313" key="3">
    <source>
        <dbReference type="Proteomes" id="UP000193944"/>
    </source>
</evidence>
<dbReference type="Gene3D" id="3.80.10.10">
    <property type="entry name" value="Ribonuclease Inhibitor"/>
    <property type="match status" value="1"/>
</dbReference>
<dbReference type="Proteomes" id="UP000193944">
    <property type="component" value="Unassembled WGS sequence"/>
</dbReference>
<sequence>MKIFNLILLALVNVWIAFALPASTYEDSTFSYELSTSNKRAVITKVIDKKATAVTIPPFVTVEGQKYFVTEVDKQFLGNTNVQILHVSSDFNIYPNIVLNFRNFAFLGAYNLRTINLKGNKITASAFNGLYGLSDNVLIYGDGTQYLIQDVCFKLLKSWKLPTLKDYTILPVDDMKKDLFTLAKRVKENYEIDSNVMHDDNAAVVFALGRGSRIGIGRVYRNLALYMGVEYHRVQVIADKKSHYAWNFVSTPLNNGTWYFVDIYGNSKNLDCCVYNSDFFMHQNTFKWNILEKVYKEKKLAIPSEDNDDWDNWDKEWVVYNDRIGCEGGVNQYVYPDVDNFSIWIKGKVTVPPKYIFFYV</sequence>
<proteinExistence type="predicted"/>
<evidence type="ECO:0000256" key="1">
    <source>
        <dbReference type="SAM" id="SignalP"/>
    </source>
</evidence>